<feature type="signal peptide" evidence="3">
    <location>
        <begin position="1"/>
        <end position="19"/>
    </location>
</feature>
<dbReference type="AlphaFoldDB" id="A0A6A6RJG3"/>
<dbReference type="PROSITE" id="PS00941">
    <property type="entry name" value="CARBOXYLESTERASE_B_2"/>
    <property type="match status" value="1"/>
</dbReference>
<dbReference type="SUPFAM" id="SSF53474">
    <property type="entry name" value="alpha/beta-Hydrolases"/>
    <property type="match status" value="1"/>
</dbReference>
<dbReference type="EC" id="3.1.1.-" evidence="3"/>
<comment type="similarity">
    <text evidence="1 3">Belongs to the type-B carboxylesterase/lipase family.</text>
</comment>
<dbReference type="Pfam" id="PF00135">
    <property type="entry name" value="COesterase"/>
    <property type="match status" value="1"/>
</dbReference>
<accession>A0A6A6RJG3</accession>
<keyword evidence="6" id="KW-1185">Reference proteome</keyword>
<reference evidence="5" key="1">
    <citation type="journal article" date="2020" name="Stud. Mycol.">
        <title>101 Dothideomycetes genomes: a test case for predicting lifestyles and emergence of pathogens.</title>
        <authorList>
            <person name="Haridas S."/>
            <person name="Albert R."/>
            <person name="Binder M."/>
            <person name="Bloem J."/>
            <person name="Labutti K."/>
            <person name="Salamov A."/>
            <person name="Andreopoulos B."/>
            <person name="Baker S."/>
            <person name="Barry K."/>
            <person name="Bills G."/>
            <person name="Bluhm B."/>
            <person name="Cannon C."/>
            <person name="Castanera R."/>
            <person name="Culley D."/>
            <person name="Daum C."/>
            <person name="Ezra D."/>
            <person name="Gonzalez J."/>
            <person name="Henrissat B."/>
            <person name="Kuo A."/>
            <person name="Liang C."/>
            <person name="Lipzen A."/>
            <person name="Lutzoni F."/>
            <person name="Magnuson J."/>
            <person name="Mondo S."/>
            <person name="Nolan M."/>
            <person name="Ohm R."/>
            <person name="Pangilinan J."/>
            <person name="Park H.-J."/>
            <person name="Ramirez L."/>
            <person name="Alfaro M."/>
            <person name="Sun H."/>
            <person name="Tritt A."/>
            <person name="Yoshinaga Y."/>
            <person name="Zwiers L.-H."/>
            <person name="Turgeon B."/>
            <person name="Goodwin S."/>
            <person name="Spatafora J."/>
            <person name="Crous P."/>
            <person name="Grigoriev I."/>
        </authorList>
    </citation>
    <scope>NUCLEOTIDE SEQUENCE</scope>
    <source>
        <strain evidence="5">CBS 473.64</strain>
    </source>
</reference>
<keyword evidence="2 3" id="KW-0378">Hydrolase</keyword>
<evidence type="ECO:0000313" key="6">
    <source>
        <dbReference type="Proteomes" id="UP000799753"/>
    </source>
</evidence>
<dbReference type="Gene3D" id="3.40.50.1820">
    <property type="entry name" value="alpha/beta hydrolase"/>
    <property type="match status" value="1"/>
</dbReference>
<organism evidence="5 6">
    <name type="scientific">Massarina eburnea CBS 473.64</name>
    <dbReference type="NCBI Taxonomy" id="1395130"/>
    <lineage>
        <taxon>Eukaryota</taxon>
        <taxon>Fungi</taxon>
        <taxon>Dikarya</taxon>
        <taxon>Ascomycota</taxon>
        <taxon>Pezizomycotina</taxon>
        <taxon>Dothideomycetes</taxon>
        <taxon>Pleosporomycetidae</taxon>
        <taxon>Pleosporales</taxon>
        <taxon>Massarineae</taxon>
        <taxon>Massarinaceae</taxon>
        <taxon>Massarina</taxon>
    </lineage>
</organism>
<evidence type="ECO:0000313" key="5">
    <source>
        <dbReference type="EMBL" id="KAF2635669.1"/>
    </source>
</evidence>
<dbReference type="PROSITE" id="PS00122">
    <property type="entry name" value="CARBOXYLESTERASE_B_1"/>
    <property type="match status" value="1"/>
</dbReference>
<dbReference type="PANTHER" id="PTHR43918:SF4">
    <property type="entry name" value="CARBOXYLIC ESTER HYDROLASE"/>
    <property type="match status" value="1"/>
</dbReference>
<feature type="chain" id="PRO_5025705546" description="Carboxylic ester hydrolase" evidence="3">
    <location>
        <begin position="20"/>
        <end position="559"/>
    </location>
</feature>
<proteinExistence type="inferred from homology"/>
<dbReference type="InterPro" id="IPR019819">
    <property type="entry name" value="Carboxylesterase_B_CS"/>
</dbReference>
<evidence type="ECO:0000256" key="2">
    <source>
        <dbReference type="ARBA" id="ARBA00022801"/>
    </source>
</evidence>
<protein>
    <recommendedName>
        <fullName evidence="3">Carboxylic ester hydrolase</fullName>
        <ecNumber evidence="3">3.1.1.-</ecNumber>
    </recommendedName>
</protein>
<dbReference type="Proteomes" id="UP000799753">
    <property type="component" value="Unassembled WGS sequence"/>
</dbReference>
<dbReference type="InterPro" id="IPR002018">
    <property type="entry name" value="CarbesteraseB"/>
</dbReference>
<dbReference type="InterPro" id="IPR019826">
    <property type="entry name" value="Carboxylesterase_B_AS"/>
</dbReference>
<dbReference type="GO" id="GO:0052689">
    <property type="term" value="F:carboxylic ester hydrolase activity"/>
    <property type="evidence" value="ECO:0007669"/>
    <property type="project" value="TreeGrafter"/>
</dbReference>
<dbReference type="OrthoDB" id="408631at2759"/>
<feature type="domain" description="Carboxylesterase type B" evidence="4">
    <location>
        <begin position="29"/>
        <end position="506"/>
    </location>
</feature>
<evidence type="ECO:0000256" key="1">
    <source>
        <dbReference type="ARBA" id="ARBA00005964"/>
    </source>
</evidence>
<gene>
    <name evidence="5" type="ORF">P280DRAFT_553538</name>
</gene>
<keyword evidence="3" id="KW-0732">Signal</keyword>
<dbReference type="InterPro" id="IPR050654">
    <property type="entry name" value="AChE-related_enzymes"/>
</dbReference>
<sequence>MKILVAALISALAQIHVLGTSANANQDLPTATIEGGIVIGTTTRLHGATVAVNQFLGIPFASAPIGTGRFSPPRPTRWSGEIEAKEFGPACIQVFNPYESRDFIQDVFSPTRPEESEDCLYLNIFAPRQHTQGHPTPEKDSKRLLPVLFWLYGGGYKFGSTNLPIYSGAPFASLENIIVVSVNYRTNVFGFPISPAITNLTERNLGLLDQRAGLDWVQRNIAAFGGDPSRVTIFGQSAGAYAVDVLLTSPWGENRDSKPPFRAAIMQSGTYSYNPLGNCNDTLFTAWDSLLNHTNCTSSPRSPSAEYTCILNTPVPALRYAQEMYSITFGMAGDNKTIVCDPRLRRESGAFAHVPIIGGSNTQDGSYYATKNGTDITRYLNLLFPNETTLQTTILSAYALNPTQGRYDNISILTQIHTDWNFHCPALFLSNSSTRYIPTYRYLFNATFPNQRLSTLPDDRWPVSAQGAYHASEIPLVFSTYNRTNATAAQKRLSDTMRGAWARFARDPWRAPMEGWGVSGVNGSRVMVFGRDGGSAVQGGWDREGLCGVWKDYVWGKHL</sequence>
<dbReference type="InterPro" id="IPR029058">
    <property type="entry name" value="AB_hydrolase_fold"/>
</dbReference>
<evidence type="ECO:0000256" key="3">
    <source>
        <dbReference type="RuleBase" id="RU361235"/>
    </source>
</evidence>
<dbReference type="PANTHER" id="PTHR43918">
    <property type="entry name" value="ACETYLCHOLINESTERASE"/>
    <property type="match status" value="1"/>
</dbReference>
<name>A0A6A6RJG3_9PLEO</name>
<dbReference type="EMBL" id="MU006804">
    <property type="protein sequence ID" value="KAF2635669.1"/>
    <property type="molecule type" value="Genomic_DNA"/>
</dbReference>
<evidence type="ECO:0000259" key="4">
    <source>
        <dbReference type="Pfam" id="PF00135"/>
    </source>
</evidence>